<evidence type="ECO:0000313" key="2">
    <source>
        <dbReference type="Proteomes" id="UP000027382"/>
    </source>
</evidence>
<dbReference type="EMBL" id="KF554508">
    <property type="protein sequence ID" value="AID50628.1"/>
    <property type="molecule type" value="Genomic_DNA"/>
</dbReference>
<dbReference type="KEGG" id="vg:22277136"/>
<dbReference type="Proteomes" id="UP000027382">
    <property type="component" value="Segment"/>
</dbReference>
<sequence>MKVADGDNRHWNLKEGHALYLPTGEKEWVKVLGIPLFKSEKWAMHRVLDVKNKYGAVVQVHVENIENGKQTILHRDGNTRVTAYLCEYDEPIKEGI</sequence>
<keyword evidence="2" id="KW-1185">Reference proteome</keyword>
<organism evidence="1 2">
    <name type="scientific">Bacillus phage CP-51</name>
    <dbReference type="NCBI Taxonomy" id="1391188"/>
    <lineage>
        <taxon>Viruses</taxon>
        <taxon>Duplodnaviria</taxon>
        <taxon>Heunggongvirae</taxon>
        <taxon>Uroviricota</taxon>
        <taxon>Caudoviricetes</taxon>
        <taxon>Herelleviridae</taxon>
        <taxon>Spounavirinae</taxon>
        <taxon>Siminovitchvirus</taxon>
        <taxon>Siminovitchvirus CP51</taxon>
    </lineage>
</organism>
<protein>
    <submittedName>
        <fullName evidence="1">Uncharacterized protein</fullName>
    </submittedName>
</protein>
<dbReference type="RefSeq" id="YP_009099237.1">
    <property type="nucleotide sequence ID" value="NC_025423.1"/>
</dbReference>
<proteinExistence type="predicted"/>
<evidence type="ECO:0000313" key="1">
    <source>
        <dbReference type="EMBL" id="AID50628.1"/>
    </source>
</evidence>
<reference evidence="1" key="1">
    <citation type="journal article" date="2014" name="Virology">
        <title>The odd one out: Bacillus ACT bacteriophage CP-51 exhibits unusual properties compared to related Spounavirinae W.Ph. and Bastille.</title>
        <authorList>
            <person name="Klumpp J."/>
            <person name="Schmuki M."/>
            <person name="Sozhamannan S."/>
            <person name="Beyer W."/>
            <person name="Fouts D.E."/>
            <person name="Bernbach V."/>
            <person name="Calendar R."/>
            <person name="Loessner M.J."/>
        </authorList>
    </citation>
    <scope>NUCLEOTIDE SEQUENCE [LARGE SCALE GENOMIC DNA]</scope>
</reference>
<dbReference type="OrthoDB" id="39231at10239"/>
<accession>A0A068EMK0</accession>
<dbReference type="GeneID" id="22277136"/>
<name>A0A068EMK0_9CAUD</name>